<evidence type="ECO:0000256" key="6">
    <source>
        <dbReference type="SAM" id="MobiDB-lite"/>
    </source>
</evidence>
<proteinExistence type="predicted"/>
<feature type="compositionally biased region" description="Basic and acidic residues" evidence="6">
    <location>
        <begin position="983"/>
        <end position="999"/>
    </location>
</feature>
<dbReference type="GO" id="GO:0005524">
    <property type="term" value="F:ATP binding"/>
    <property type="evidence" value="ECO:0007669"/>
    <property type="project" value="UniProtKB-KW"/>
</dbReference>
<keyword evidence="5" id="KW-0496">Mitochondrion</keyword>
<dbReference type="SUPFAM" id="SSF52540">
    <property type="entry name" value="P-loop containing nucleoside triphosphate hydrolases"/>
    <property type="match status" value="1"/>
</dbReference>
<dbReference type="InterPro" id="IPR003960">
    <property type="entry name" value="ATPase_AAA_CS"/>
</dbReference>
<evidence type="ECO:0000259" key="7">
    <source>
        <dbReference type="SMART" id="SM00382"/>
    </source>
</evidence>
<feature type="region of interest" description="Disordered" evidence="6">
    <location>
        <begin position="475"/>
        <end position="495"/>
    </location>
</feature>
<dbReference type="OrthoDB" id="39734at2759"/>
<feature type="compositionally biased region" description="Low complexity" evidence="6">
    <location>
        <begin position="775"/>
        <end position="786"/>
    </location>
</feature>
<keyword evidence="3" id="KW-0472">Membrane</keyword>
<dbReference type="GO" id="GO:0005741">
    <property type="term" value="C:mitochondrial outer membrane"/>
    <property type="evidence" value="ECO:0007669"/>
    <property type="project" value="UniProtKB-SubCell"/>
</dbReference>
<dbReference type="Pfam" id="PF00004">
    <property type="entry name" value="AAA"/>
    <property type="match status" value="1"/>
</dbReference>
<keyword evidence="4" id="KW-0067">ATP-binding</keyword>
<evidence type="ECO:0000256" key="1">
    <source>
        <dbReference type="ARBA" id="ARBA00004572"/>
    </source>
</evidence>
<evidence type="ECO:0000313" key="8">
    <source>
        <dbReference type="EMBL" id="KIR40063.1"/>
    </source>
</evidence>
<evidence type="ECO:0000256" key="5">
    <source>
        <dbReference type="ARBA" id="ARBA00023128"/>
    </source>
</evidence>
<dbReference type="Proteomes" id="UP000053392">
    <property type="component" value="Unassembled WGS sequence"/>
</dbReference>
<dbReference type="InterPro" id="IPR003593">
    <property type="entry name" value="AAA+_ATPase"/>
</dbReference>
<name>A0A0D0TW56_9TREE</name>
<dbReference type="SMART" id="SM00382">
    <property type="entry name" value="AAA"/>
    <property type="match status" value="1"/>
</dbReference>
<evidence type="ECO:0000256" key="4">
    <source>
        <dbReference type="ARBA" id="ARBA00022840"/>
    </source>
</evidence>
<dbReference type="InterPro" id="IPR041569">
    <property type="entry name" value="AAA_lid_3"/>
</dbReference>
<dbReference type="PROSITE" id="PS00674">
    <property type="entry name" value="AAA"/>
    <property type="match status" value="1"/>
</dbReference>
<organism evidence="8 9">
    <name type="scientific">Cryptococcus deuterogattii Ram5</name>
    <dbReference type="NCBI Taxonomy" id="1296110"/>
    <lineage>
        <taxon>Eukaryota</taxon>
        <taxon>Fungi</taxon>
        <taxon>Dikarya</taxon>
        <taxon>Basidiomycota</taxon>
        <taxon>Agaricomycotina</taxon>
        <taxon>Tremellomycetes</taxon>
        <taxon>Tremellales</taxon>
        <taxon>Cryptococcaceae</taxon>
        <taxon>Cryptococcus</taxon>
        <taxon>Cryptococcus gattii species complex</taxon>
    </lineage>
</organism>
<comment type="subcellular location">
    <subcellularLocation>
        <location evidence="1">Mitochondrion outer membrane</location>
        <topology evidence="1">Single-pass membrane protein</topology>
    </subcellularLocation>
</comment>
<keyword evidence="9" id="KW-1185">Reference proteome</keyword>
<gene>
    <name evidence="8" type="ORF">I313_03984</name>
</gene>
<dbReference type="EMBL" id="KN847904">
    <property type="protein sequence ID" value="KIR40063.1"/>
    <property type="molecule type" value="Genomic_DNA"/>
</dbReference>
<keyword evidence="2" id="KW-0547">Nucleotide-binding</keyword>
<sequence length="999" mass="107609">MDADIVRLDLVMGVALDGIAGPLGVYGPPPLSQALNPLYQSAPSPFPNFSKQAREAEDQEEGMGLGFTSVPVAVLGGGGLPIPHMGHMAQQEEDMMAGRANEEWISFFSRIINADTAEAGKKRIVLLESPLAMSKTFPLWWPSLVEAVQRRRRGLITPGRKKTVPKNGSVEPSLVHPTSIVLQCTPSPLLPHTSPSMFPPTEKEDHELAAEEHVDEVDEQEEATHAAISALEDKFRSMGFNVHHHVEVVKPRSGAKLWWGNEESDPAGRREGDQSRLKAILGKGLSSVLPPFDGQSSDAGNQPRNPLQRLLMTRLGHLHPRSDQTESTVGGGGAPLVWKAFPIVPLHRNFDAEKESRTLRRRIYSAALITRAVYQLGGELQDPLGVLKLSESTGKPLTRKTGPSSVGKGYGNAVVSWSDALHIASIAVGRAVQTGQVDGDVAIVHWADIIAARQAAVEEKTMTADHLSKHIPSSALKDTSSKTTETMNKKKEGGEETIVQDPVVEKIRKDKKLSQHEKRLLNCIVDPSKLASTTFRDVHLPEKTIDGIRSMISLPLLFPEAFRGGVLKDHATTGALLFGPPGTGKTLLARAVAAESGARMLAIQPSDVNDMYVGEGEKLVKAVFSLARRLSPCVVFLDEVDALFGARISRGSSGSMSHNLILTEFMQEMDGLSSAIANKDKRVVVIGATNRPFDLDDAVMRRLPRRLLVDLPDVQDRKAILEILLRGEQLGEDVHLDQIAKETDGFSGSDLKHLCVSAALSAVKDTVNVPWRHLSSSPAASSSSGSEQRPRTPPLPGAGGGLGNQVLVMAPGEGGGSGGGGGGSGGGGSGGRKKLRVKKEKASATAAVYAQPIISSSSSTAREESASDTPDEEQQQLGTSEIPERVEQEQLFSAERTLDTSPIEDTLEPAKAPVEEEEEEVQTMPKRVLMQKHFKIALEEIRPSASEEGSLPELRKWAEQFGEGGKRRGKKSGFGKGFGFSDEPVKDRDTGYGKVKQDD</sequence>
<evidence type="ECO:0000256" key="2">
    <source>
        <dbReference type="ARBA" id="ARBA00022741"/>
    </source>
</evidence>
<dbReference type="PANTHER" id="PTHR45644">
    <property type="entry name" value="AAA ATPASE, PUTATIVE (AFU_ORTHOLOGUE AFUA_2G12920)-RELATED-RELATED"/>
    <property type="match status" value="1"/>
</dbReference>
<dbReference type="HOGENOM" id="CLU_004423_0_0_1"/>
<keyword evidence="3" id="KW-1000">Mitochondrion outer membrane</keyword>
<dbReference type="InterPro" id="IPR051701">
    <property type="entry name" value="Mito_OM_Translocase_MSP1"/>
</dbReference>
<feature type="region of interest" description="Disordered" evidence="6">
    <location>
        <begin position="961"/>
        <end position="999"/>
    </location>
</feature>
<accession>A0A0D0TW56</accession>
<reference evidence="8 9" key="1">
    <citation type="submission" date="2015-01" db="EMBL/GenBank/DDBJ databases">
        <title>The Genome Sequence of Cryptococcus gattii Ram5.</title>
        <authorList>
            <consortium name="The Broad Institute Genomics Platform"/>
            <person name="Cuomo C."/>
            <person name="Litvintseva A."/>
            <person name="Chen Y."/>
            <person name="Heitman J."/>
            <person name="Sun S."/>
            <person name="Springer D."/>
            <person name="Dromer F."/>
            <person name="Young S."/>
            <person name="Zeng Q."/>
            <person name="Gargeya S."/>
            <person name="Abouelleil A."/>
            <person name="Alvarado L."/>
            <person name="Chapman S.B."/>
            <person name="Gainer-Dewar J."/>
            <person name="Goldberg J."/>
            <person name="Griggs A."/>
            <person name="Gujja S."/>
            <person name="Hansen M."/>
            <person name="Howarth C."/>
            <person name="Imamovic A."/>
            <person name="Larimer J."/>
            <person name="Murphy C."/>
            <person name="Naylor J."/>
            <person name="Pearson M."/>
            <person name="Priest M."/>
            <person name="Roberts A."/>
            <person name="Saif S."/>
            <person name="Shea T."/>
            <person name="Sykes S."/>
            <person name="Wortman J."/>
            <person name="Nusbaum C."/>
            <person name="Birren B."/>
        </authorList>
    </citation>
    <scope>NUCLEOTIDE SEQUENCE [LARGE SCALE GENOMIC DNA]</scope>
    <source>
        <strain evidence="8 9">Ram5</strain>
    </source>
</reference>
<feature type="compositionally biased region" description="Gly residues" evidence="6">
    <location>
        <begin position="812"/>
        <end position="830"/>
    </location>
</feature>
<dbReference type="InterPro" id="IPR027417">
    <property type="entry name" value="P-loop_NTPase"/>
</dbReference>
<dbReference type="Gene3D" id="1.10.8.60">
    <property type="match status" value="1"/>
</dbReference>
<dbReference type="GO" id="GO:0016887">
    <property type="term" value="F:ATP hydrolysis activity"/>
    <property type="evidence" value="ECO:0007669"/>
    <property type="project" value="InterPro"/>
</dbReference>
<dbReference type="PANTHER" id="PTHR45644:SF56">
    <property type="entry name" value="AAA ATPASE, PUTATIVE (AFU_ORTHOLOGUE AFUA_2G12920)-RELATED"/>
    <property type="match status" value="1"/>
</dbReference>
<feature type="region of interest" description="Disordered" evidence="6">
    <location>
        <begin position="775"/>
        <end position="839"/>
    </location>
</feature>
<dbReference type="AlphaFoldDB" id="A0A0D0TW56"/>
<feature type="compositionally biased region" description="Polar residues" evidence="6">
    <location>
        <begin position="476"/>
        <end position="486"/>
    </location>
</feature>
<dbReference type="Pfam" id="PF17862">
    <property type="entry name" value="AAA_lid_3"/>
    <property type="match status" value="1"/>
</dbReference>
<feature type="region of interest" description="Disordered" evidence="6">
    <location>
        <begin position="855"/>
        <end position="926"/>
    </location>
</feature>
<evidence type="ECO:0000313" key="9">
    <source>
        <dbReference type="Proteomes" id="UP000053392"/>
    </source>
</evidence>
<feature type="domain" description="AAA+ ATPase" evidence="7">
    <location>
        <begin position="571"/>
        <end position="713"/>
    </location>
</feature>
<protein>
    <submittedName>
        <fullName evidence="8">ATPase</fullName>
    </submittedName>
</protein>
<dbReference type="Gene3D" id="3.40.50.300">
    <property type="entry name" value="P-loop containing nucleotide triphosphate hydrolases"/>
    <property type="match status" value="1"/>
</dbReference>
<evidence type="ECO:0000256" key="3">
    <source>
        <dbReference type="ARBA" id="ARBA00022787"/>
    </source>
</evidence>
<dbReference type="InterPro" id="IPR003959">
    <property type="entry name" value="ATPase_AAA_core"/>
</dbReference>